<keyword evidence="1" id="KW-1133">Transmembrane helix</keyword>
<reference evidence="2 3" key="1">
    <citation type="journal article" date="2023" name="Mol. Phylogenet. Evol.">
        <title>Genome-scale phylogeny and comparative genomics of the fungal order Sordariales.</title>
        <authorList>
            <person name="Hensen N."/>
            <person name="Bonometti L."/>
            <person name="Westerberg I."/>
            <person name="Brannstrom I.O."/>
            <person name="Guillou S."/>
            <person name="Cros-Aarteil S."/>
            <person name="Calhoun S."/>
            <person name="Haridas S."/>
            <person name="Kuo A."/>
            <person name="Mondo S."/>
            <person name="Pangilinan J."/>
            <person name="Riley R."/>
            <person name="LaButti K."/>
            <person name="Andreopoulos B."/>
            <person name="Lipzen A."/>
            <person name="Chen C."/>
            <person name="Yan M."/>
            <person name="Daum C."/>
            <person name="Ng V."/>
            <person name="Clum A."/>
            <person name="Steindorff A."/>
            <person name="Ohm R.A."/>
            <person name="Martin F."/>
            <person name="Silar P."/>
            <person name="Natvig D.O."/>
            <person name="Lalanne C."/>
            <person name="Gautier V."/>
            <person name="Ament-Velasquez S.L."/>
            <person name="Kruys A."/>
            <person name="Hutchinson M.I."/>
            <person name="Powell A.J."/>
            <person name="Barry K."/>
            <person name="Miller A.N."/>
            <person name="Grigoriev I.V."/>
            <person name="Debuchy R."/>
            <person name="Gladieux P."/>
            <person name="Hiltunen Thoren M."/>
            <person name="Johannesson H."/>
        </authorList>
    </citation>
    <scope>NUCLEOTIDE SEQUENCE [LARGE SCALE GENOMIC DNA]</scope>
    <source>
        <strain evidence="2 3">FGSC 10403</strain>
    </source>
</reference>
<gene>
    <name evidence="2" type="ORF">B0T23DRAFT_137690</name>
</gene>
<proteinExistence type="predicted"/>
<keyword evidence="3" id="KW-1185">Reference proteome</keyword>
<dbReference type="Proteomes" id="UP001285908">
    <property type="component" value="Unassembled WGS sequence"/>
</dbReference>
<name>A0AAJ0I7L1_9PEZI</name>
<dbReference type="GeneID" id="87869930"/>
<feature type="transmembrane region" description="Helical" evidence="1">
    <location>
        <begin position="89"/>
        <end position="108"/>
    </location>
</feature>
<dbReference type="RefSeq" id="XP_062692727.1">
    <property type="nucleotide sequence ID" value="XM_062832308.1"/>
</dbReference>
<evidence type="ECO:0000313" key="2">
    <source>
        <dbReference type="EMBL" id="KAK3492269.1"/>
    </source>
</evidence>
<dbReference type="EMBL" id="JAULSX010000004">
    <property type="protein sequence ID" value="KAK3492269.1"/>
    <property type="molecule type" value="Genomic_DNA"/>
</dbReference>
<dbReference type="AlphaFoldDB" id="A0AAJ0I7L1"/>
<keyword evidence="1" id="KW-0472">Membrane</keyword>
<evidence type="ECO:0000256" key="1">
    <source>
        <dbReference type="SAM" id="Phobius"/>
    </source>
</evidence>
<evidence type="ECO:0000313" key="3">
    <source>
        <dbReference type="Proteomes" id="UP001285908"/>
    </source>
</evidence>
<organism evidence="2 3">
    <name type="scientific">Neurospora hispaniola</name>
    <dbReference type="NCBI Taxonomy" id="588809"/>
    <lineage>
        <taxon>Eukaryota</taxon>
        <taxon>Fungi</taxon>
        <taxon>Dikarya</taxon>
        <taxon>Ascomycota</taxon>
        <taxon>Pezizomycotina</taxon>
        <taxon>Sordariomycetes</taxon>
        <taxon>Sordariomycetidae</taxon>
        <taxon>Sordariales</taxon>
        <taxon>Sordariaceae</taxon>
        <taxon>Neurospora</taxon>
    </lineage>
</organism>
<keyword evidence="1" id="KW-0812">Transmembrane</keyword>
<comment type="caution">
    <text evidence="2">The sequence shown here is derived from an EMBL/GenBank/DDBJ whole genome shotgun (WGS) entry which is preliminary data.</text>
</comment>
<accession>A0AAJ0I7L1</accession>
<protein>
    <submittedName>
        <fullName evidence="2">Uncharacterized protein</fullName>
    </submittedName>
</protein>
<sequence>MHVSLCPPSVVHLLEGFLVSVNWARVLYQPRLTIGKMNEQGEERNKKREPIFFTKDRDSSEVSSRRYETICWWSKSCLFSLCREHGHPALTIQCALILLVLLLIQLRLPFLTQTLQGLNIPVISLISPVGAQRARVMEEKTLAWPWRER</sequence>